<gene>
    <name evidence="2" type="ORF">L3X38_016165</name>
</gene>
<dbReference type="Pfam" id="PF26130">
    <property type="entry name" value="PB1-like"/>
    <property type="match status" value="1"/>
</dbReference>
<sequence>MKIRDGKEAPIDTNPDMFPLEVHHRGYFVDGLYMGGIVQWVNRQDADEVSMLELFELVKHLGYDEQNIQYYYKHRTNGWVEIRTYKDYFGALKLVKPSQLFVFYITDNPAPKLLNVQSRCARRLRFVKNDPNRVRLVCDGNKEDKLEDCPWLLYVAHVGKGPTIRVKTYHPIHTCGRSQRTRFATSQWLAKRFDEDLRTNPNMSIAQFMTLVRKHYSINVTRD</sequence>
<dbReference type="EMBL" id="JAJFAZ020000003">
    <property type="protein sequence ID" value="KAI5336896.1"/>
    <property type="molecule type" value="Genomic_DNA"/>
</dbReference>
<comment type="caution">
    <text evidence="2">The sequence shown here is derived from an EMBL/GenBank/DDBJ whole genome shotgun (WGS) entry which is preliminary data.</text>
</comment>
<dbReference type="InterPro" id="IPR058594">
    <property type="entry name" value="PB1-like_dom_pln"/>
</dbReference>
<feature type="domain" description="PB1-like" evidence="1">
    <location>
        <begin position="17"/>
        <end position="91"/>
    </location>
</feature>
<dbReference type="Proteomes" id="UP001054821">
    <property type="component" value="Chromosome 3"/>
</dbReference>
<protein>
    <recommendedName>
        <fullName evidence="1">PB1-like domain-containing protein</fullName>
    </recommendedName>
</protein>
<dbReference type="PANTHER" id="PTHR31973:SF199">
    <property type="entry name" value="SWIM-TYPE DOMAIN-CONTAINING PROTEIN"/>
    <property type="match status" value="1"/>
</dbReference>
<proteinExistence type="predicted"/>
<name>A0AAD4W5E7_PRUDU</name>
<keyword evidence="3" id="KW-1185">Reference proteome</keyword>
<organism evidence="2 3">
    <name type="scientific">Prunus dulcis</name>
    <name type="common">Almond</name>
    <name type="synonym">Amygdalus dulcis</name>
    <dbReference type="NCBI Taxonomy" id="3755"/>
    <lineage>
        <taxon>Eukaryota</taxon>
        <taxon>Viridiplantae</taxon>
        <taxon>Streptophyta</taxon>
        <taxon>Embryophyta</taxon>
        <taxon>Tracheophyta</taxon>
        <taxon>Spermatophyta</taxon>
        <taxon>Magnoliopsida</taxon>
        <taxon>eudicotyledons</taxon>
        <taxon>Gunneridae</taxon>
        <taxon>Pentapetalae</taxon>
        <taxon>rosids</taxon>
        <taxon>fabids</taxon>
        <taxon>Rosales</taxon>
        <taxon>Rosaceae</taxon>
        <taxon>Amygdaloideae</taxon>
        <taxon>Amygdaleae</taxon>
        <taxon>Prunus</taxon>
    </lineage>
</organism>
<evidence type="ECO:0000259" key="1">
    <source>
        <dbReference type="Pfam" id="PF26130"/>
    </source>
</evidence>
<accession>A0AAD4W5E7</accession>
<dbReference type="PANTHER" id="PTHR31973">
    <property type="entry name" value="POLYPROTEIN, PUTATIVE-RELATED"/>
    <property type="match status" value="1"/>
</dbReference>
<evidence type="ECO:0000313" key="2">
    <source>
        <dbReference type="EMBL" id="KAI5336896.1"/>
    </source>
</evidence>
<evidence type="ECO:0000313" key="3">
    <source>
        <dbReference type="Proteomes" id="UP001054821"/>
    </source>
</evidence>
<reference evidence="2 3" key="1">
    <citation type="journal article" date="2022" name="G3 (Bethesda)">
        <title>Whole-genome sequence and methylome profiling of the almond [Prunus dulcis (Mill.) D.A. Webb] cultivar 'Nonpareil'.</title>
        <authorList>
            <person name="D'Amico-Willman K.M."/>
            <person name="Ouma W.Z."/>
            <person name="Meulia T."/>
            <person name="Sideli G.M."/>
            <person name="Gradziel T.M."/>
            <person name="Fresnedo-Ramirez J."/>
        </authorList>
    </citation>
    <scope>NUCLEOTIDE SEQUENCE [LARGE SCALE GENOMIC DNA]</scope>
    <source>
        <strain evidence="2">Clone GOH B32 T37-40</strain>
    </source>
</reference>
<dbReference type="AlphaFoldDB" id="A0AAD4W5E7"/>